<gene>
    <name evidence="6" type="ORF">K340107D12_15460</name>
</gene>
<dbReference type="InterPro" id="IPR050763">
    <property type="entry name" value="ABC_transporter_ATP-binding"/>
</dbReference>
<dbReference type="RefSeq" id="WP_227211634.1">
    <property type="nucleotide sequence ID" value="NZ_BAABZQ010000001.1"/>
</dbReference>
<dbReference type="SMART" id="SM00382">
    <property type="entry name" value="AAA"/>
    <property type="match status" value="1"/>
</dbReference>
<dbReference type="Pfam" id="PF00005">
    <property type="entry name" value="ABC_tran"/>
    <property type="match status" value="1"/>
</dbReference>
<name>A0ABQ0BQD0_9FIRM</name>
<evidence type="ECO:0000256" key="3">
    <source>
        <dbReference type="ARBA" id="ARBA00022741"/>
    </source>
</evidence>
<organism evidence="6 7">
    <name type="scientific">Blautia parvula</name>
    <dbReference type="NCBI Taxonomy" id="2877527"/>
    <lineage>
        <taxon>Bacteria</taxon>
        <taxon>Bacillati</taxon>
        <taxon>Bacillota</taxon>
        <taxon>Clostridia</taxon>
        <taxon>Lachnospirales</taxon>
        <taxon>Lachnospiraceae</taxon>
        <taxon>Blautia</taxon>
    </lineage>
</organism>
<evidence type="ECO:0000256" key="4">
    <source>
        <dbReference type="ARBA" id="ARBA00022840"/>
    </source>
</evidence>
<keyword evidence="7" id="KW-1185">Reference proteome</keyword>
<feature type="domain" description="ABC transporter" evidence="5">
    <location>
        <begin position="4"/>
        <end position="233"/>
    </location>
</feature>
<dbReference type="PANTHER" id="PTHR42711">
    <property type="entry name" value="ABC TRANSPORTER ATP-BINDING PROTEIN"/>
    <property type="match status" value="1"/>
</dbReference>
<keyword evidence="3" id="KW-0547">Nucleotide-binding</keyword>
<dbReference type="InterPro" id="IPR003439">
    <property type="entry name" value="ABC_transporter-like_ATP-bd"/>
</dbReference>
<evidence type="ECO:0000259" key="5">
    <source>
        <dbReference type="PROSITE" id="PS50893"/>
    </source>
</evidence>
<dbReference type="GO" id="GO:0005524">
    <property type="term" value="F:ATP binding"/>
    <property type="evidence" value="ECO:0007669"/>
    <property type="project" value="UniProtKB-KW"/>
</dbReference>
<evidence type="ECO:0000313" key="6">
    <source>
        <dbReference type="EMBL" id="GAA6498730.1"/>
    </source>
</evidence>
<evidence type="ECO:0000256" key="2">
    <source>
        <dbReference type="ARBA" id="ARBA00022448"/>
    </source>
</evidence>
<sequence>MRAIETNNLTKKYKDVTAVDDLCLSVEQGELFALLGVNGAGKTTTIKMLSCLTAPTSGDARLLGDSVVTAPMKVKKKINLSPQETAVAPNLTVRENLEFICGIYGIRKEEAAGKTEDMIKRCSLGEIAGKKAGTLSGGWQRRLSIAMALISEPDILFLDEPTLGLDVLARRELWEMIEGLKGKVTVVLTTHYLEEAESLSDRIGIMAGGRLSAVGTAEELMKRAGKEKFEEAFVVLCRGGSLS</sequence>
<dbReference type="InterPro" id="IPR027417">
    <property type="entry name" value="P-loop_NTPase"/>
</dbReference>
<dbReference type="PROSITE" id="PS50893">
    <property type="entry name" value="ABC_TRANSPORTER_2"/>
    <property type="match status" value="1"/>
</dbReference>
<evidence type="ECO:0000313" key="7">
    <source>
        <dbReference type="Proteomes" id="UP001600941"/>
    </source>
</evidence>
<accession>A0ABQ0BQD0</accession>
<keyword evidence="4 6" id="KW-0067">ATP-binding</keyword>
<reference evidence="6 7" key="1">
    <citation type="submission" date="2024-04" db="EMBL/GenBank/DDBJ databases">
        <title>Defined microbial consortia suppress multidrug-resistant proinflammatory Enterobacteriaceae via ecological control.</title>
        <authorList>
            <person name="Furuichi M."/>
            <person name="Kawaguchi T."/>
            <person name="Pust M."/>
            <person name="Yasuma K."/>
            <person name="Plichta D."/>
            <person name="Hasegawa N."/>
            <person name="Ohya T."/>
            <person name="Bhattarai S."/>
            <person name="Sasajima S."/>
            <person name="Aoto Y."/>
            <person name="Tuganbaev T."/>
            <person name="Yaginuma M."/>
            <person name="Ueda M."/>
            <person name="Okahashi N."/>
            <person name="Amafuji K."/>
            <person name="Kiridooshi Y."/>
            <person name="Sugita K."/>
            <person name="Strazar M."/>
            <person name="Skelly A."/>
            <person name="Suda W."/>
            <person name="Hattori M."/>
            <person name="Nakamoto N."/>
            <person name="Caballero S."/>
            <person name="Norman J."/>
            <person name="Olle B."/>
            <person name="Tanoue T."/>
            <person name="Arita M."/>
            <person name="Bucci V."/>
            <person name="Atarashi K."/>
            <person name="Xavier R."/>
            <person name="Honda K."/>
        </authorList>
    </citation>
    <scope>NUCLEOTIDE SEQUENCE [LARGE SCALE GENOMIC DNA]</scope>
    <source>
        <strain evidence="7">k34-0107-D12</strain>
    </source>
</reference>
<dbReference type="SUPFAM" id="SSF52540">
    <property type="entry name" value="P-loop containing nucleoside triphosphate hydrolases"/>
    <property type="match status" value="1"/>
</dbReference>
<dbReference type="PROSITE" id="PS00211">
    <property type="entry name" value="ABC_TRANSPORTER_1"/>
    <property type="match status" value="1"/>
</dbReference>
<dbReference type="EMBL" id="BAABZQ010000001">
    <property type="protein sequence ID" value="GAA6498730.1"/>
    <property type="molecule type" value="Genomic_DNA"/>
</dbReference>
<keyword evidence="2" id="KW-0813">Transport</keyword>
<dbReference type="Gene3D" id="3.40.50.300">
    <property type="entry name" value="P-loop containing nucleotide triphosphate hydrolases"/>
    <property type="match status" value="1"/>
</dbReference>
<comment type="similarity">
    <text evidence="1">Belongs to the ABC transporter superfamily.</text>
</comment>
<protein>
    <submittedName>
        <fullName evidence="6">ABC transporter ATP-binding protein</fullName>
    </submittedName>
</protein>
<dbReference type="PANTHER" id="PTHR42711:SF5">
    <property type="entry name" value="ABC TRANSPORTER ATP-BINDING PROTEIN NATA"/>
    <property type="match status" value="1"/>
</dbReference>
<dbReference type="InterPro" id="IPR003593">
    <property type="entry name" value="AAA+_ATPase"/>
</dbReference>
<evidence type="ECO:0000256" key="1">
    <source>
        <dbReference type="ARBA" id="ARBA00005417"/>
    </source>
</evidence>
<comment type="caution">
    <text evidence="6">The sequence shown here is derived from an EMBL/GenBank/DDBJ whole genome shotgun (WGS) entry which is preliminary data.</text>
</comment>
<dbReference type="Proteomes" id="UP001600941">
    <property type="component" value="Unassembled WGS sequence"/>
</dbReference>
<dbReference type="InterPro" id="IPR017871">
    <property type="entry name" value="ABC_transporter-like_CS"/>
</dbReference>
<proteinExistence type="inferred from homology"/>